<feature type="region of interest" description="Disordered" evidence="1">
    <location>
        <begin position="23"/>
        <end position="47"/>
    </location>
</feature>
<accession>A0A397UW67</accession>
<evidence type="ECO:0000256" key="1">
    <source>
        <dbReference type="SAM" id="MobiDB-lite"/>
    </source>
</evidence>
<protein>
    <submittedName>
        <fullName evidence="2">Uncharacterized protein</fullName>
    </submittedName>
</protein>
<comment type="caution">
    <text evidence="2">The sequence shown here is derived from an EMBL/GenBank/DDBJ whole genome shotgun (WGS) entry which is preliminary data.</text>
</comment>
<dbReference type="EMBL" id="QKWP01001098">
    <property type="protein sequence ID" value="RIB11773.1"/>
    <property type="molecule type" value="Genomic_DNA"/>
</dbReference>
<proteinExistence type="predicted"/>
<organism evidence="2 3">
    <name type="scientific">Gigaspora rosea</name>
    <dbReference type="NCBI Taxonomy" id="44941"/>
    <lineage>
        <taxon>Eukaryota</taxon>
        <taxon>Fungi</taxon>
        <taxon>Fungi incertae sedis</taxon>
        <taxon>Mucoromycota</taxon>
        <taxon>Glomeromycotina</taxon>
        <taxon>Glomeromycetes</taxon>
        <taxon>Diversisporales</taxon>
        <taxon>Gigasporaceae</taxon>
        <taxon>Gigaspora</taxon>
    </lineage>
</organism>
<dbReference type="AlphaFoldDB" id="A0A397UW67"/>
<sequence length="112" mass="12871">MFTSKENSRNSLIELIHFQREFSDRTEKADKKSTNQAAGTQPQFNNVQPQRLQNIGGQLPRPQNNENNADRFDNAFDLVNGTEPFNRMENIEHPPEQDIQFSTSLFSGQSFP</sequence>
<feature type="compositionally biased region" description="Polar residues" evidence="1">
    <location>
        <begin position="34"/>
        <end position="47"/>
    </location>
</feature>
<evidence type="ECO:0000313" key="2">
    <source>
        <dbReference type="EMBL" id="RIB11773.1"/>
    </source>
</evidence>
<dbReference type="Proteomes" id="UP000266673">
    <property type="component" value="Unassembled WGS sequence"/>
</dbReference>
<name>A0A397UW67_9GLOM</name>
<feature type="compositionally biased region" description="Basic and acidic residues" evidence="1">
    <location>
        <begin position="23"/>
        <end position="33"/>
    </location>
</feature>
<gene>
    <name evidence="2" type="ORF">C2G38_2249948</name>
</gene>
<keyword evidence="3" id="KW-1185">Reference proteome</keyword>
<reference evidence="2 3" key="1">
    <citation type="submission" date="2018-06" db="EMBL/GenBank/DDBJ databases">
        <title>Comparative genomics reveals the genomic features of Rhizophagus irregularis, R. cerebriforme, R. diaphanum and Gigaspora rosea, and their symbiotic lifestyle signature.</title>
        <authorList>
            <person name="Morin E."/>
            <person name="San Clemente H."/>
            <person name="Chen E.C.H."/>
            <person name="De La Providencia I."/>
            <person name="Hainaut M."/>
            <person name="Kuo A."/>
            <person name="Kohler A."/>
            <person name="Murat C."/>
            <person name="Tang N."/>
            <person name="Roy S."/>
            <person name="Loubradou J."/>
            <person name="Henrissat B."/>
            <person name="Grigoriev I.V."/>
            <person name="Corradi N."/>
            <person name="Roux C."/>
            <person name="Martin F.M."/>
        </authorList>
    </citation>
    <scope>NUCLEOTIDE SEQUENCE [LARGE SCALE GENOMIC DNA]</scope>
    <source>
        <strain evidence="2 3">DAOM 194757</strain>
    </source>
</reference>
<evidence type="ECO:0000313" key="3">
    <source>
        <dbReference type="Proteomes" id="UP000266673"/>
    </source>
</evidence>